<sequence>MTIPLPRTEEAGDPRVNASVNLREARIALDEDRSGDAVEFAEKALAAYAWLEDAEGVAESVLAQSVALGQRGLLAEALDTIDHVQGIAVANRHVRLQSRCGLSRALVELRLDSSERSLRSLARALGLAEVGGDPELIGTILFEQAKVLRGPGAHERELRRAEALCAHVRDRWKQVDDGVRLARVTVLLAHVRLDLGEVERAHRSCRRAEELLAGHDRPALRAELLLAQARVSGARDRVGEQIARLHRAAELAVGGLARGVAVRAHDALSAAYERAGQLGPALRHARAQLEQHRLREQQDGRELLRLRDHDLTAGLAGLSFAPNGPKPLRPTTATAERTNSRIARALRAGLTRRGIEVLQLVVAGANTNTIAGRLDLSPKTIQNHLQRIYRTLGVHGRAGAVVWWIDLDPDAVDPQPEPVG</sequence>
<dbReference type="InterPro" id="IPR039420">
    <property type="entry name" value="WalR-like"/>
</dbReference>
<name>A0A9X2ZZQ8_9PSEU</name>
<gene>
    <name evidence="3" type="ORF">NZH93_04620</name>
</gene>
<dbReference type="AlphaFoldDB" id="A0A9X2ZZQ8"/>
<dbReference type="Gene3D" id="1.25.40.10">
    <property type="entry name" value="Tetratricopeptide repeat domain"/>
    <property type="match status" value="1"/>
</dbReference>
<evidence type="ECO:0000313" key="4">
    <source>
        <dbReference type="Proteomes" id="UP001141259"/>
    </source>
</evidence>
<proteinExistence type="predicted"/>
<dbReference type="SMART" id="SM00421">
    <property type="entry name" value="HTH_LUXR"/>
    <property type="match status" value="1"/>
</dbReference>
<dbReference type="GO" id="GO:0003677">
    <property type="term" value="F:DNA binding"/>
    <property type="evidence" value="ECO:0007669"/>
    <property type="project" value="UniProtKB-KW"/>
</dbReference>
<dbReference type="Proteomes" id="UP001141259">
    <property type="component" value="Unassembled WGS sequence"/>
</dbReference>
<dbReference type="PANTHER" id="PTHR43214">
    <property type="entry name" value="TWO-COMPONENT RESPONSE REGULATOR"/>
    <property type="match status" value="1"/>
</dbReference>
<keyword evidence="4" id="KW-1185">Reference proteome</keyword>
<comment type="caution">
    <text evidence="3">The sequence shown here is derived from an EMBL/GenBank/DDBJ whole genome shotgun (WGS) entry which is preliminary data.</text>
</comment>
<dbReference type="SUPFAM" id="SSF46894">
    <property type="entry name" value="C-terminal effector domain of the bipartite response regulators"/>
    <property type="match status" value="1"/>
</dbReference>
<evidence type="ECO:0000256" key="1">
    <source>
        <dbReference type="ARBA" id="ARBA00023125"/>
    </source>
</evidence>
<dbReference type="PRINTS" id="PR00038">
    <property type="entry name" value="HTHLUXR"/>
</dbReference>
<dbReference type="PROSITE" id="PS50043">
    <property type="entry name" value="HTH_LUXR_2"/>
    <property type="match status" value="1"/>
</dbReference>
<dbReference type="InterPro" id="IPR000792">
    <property type="entry name" value="Tscrpt_reg_LuxR_C"/>
</dbReference>
<evidence type="ECO:0000259" key="2">
    <source>
        <dbReference type="PROSITE" id="PS50043"/>
    </source>
</evidence>
<feature type="domain" description="HTH luxR-type" evidence="2">
    <location>
        <begin position="343"/>
        <end position="408"/>
    </location>
</feature>
<dbReference type="SUPFAM" id="SSF48452">
    <property type="entry name" value="TPR-like"/>
    <property type="match status" value="2"/>
</dbReference>
<dbReference type="GO" id="GO:0006355">
    <property type="term" value="P:regulation of DNA-templated transcription"/>
    <property type="evidence" value="ECO:0007669"/>
    <property type="project" value="InterPro"/>
</dbReference>
<organism evidence="3 4">
    <name type="scientific">Umezawaea endophytica</name>
    <dbReference type="NCBI Taxonomy" id="1654476"/>
    <lineage>
        <taxon>Bacteria</taxon>
        <taxon>Bacillati</taxon>
        <taxon>Actinomycetota</taxon>
        <taxon>Actinomycetes</taxon>
        <taxon>Pseudonocardiales</taxon>
        <taxon>Pseudonocardiaceae</taxon>
        <taxon>Umezawaea</taxon>
    </lineage>
</organism>
<dbReference type="InterPro" id="IPR011990">
    <property type="entry name" value="TPR-like_helical_dom_sf"/>
</dbReference>
<dbReference type="CDD" id="cd06170">
    <property type="entry name" value="LuxR_C_like"/>
    <property type="match status" value="1"/>
</dbReference>
<protein>
    <submittedName>
        <fullName evidence="3">LuxR C-terminal-related transcriptional regulator</fullName>
    </submittedName>
</protein>
<dbReference type="InterPro" id="IPR036388">
    <property type="entry name" value="WH-like_DNA-bd_sf"/>
</dbReference>
<dbReference type="Pfam" id="PF00196">
    <property type="entry name" value="GerE"/>
    <property type="match status" value="1"/>
</dbReference>
<dbReference type="Gene3D" id="1.10.10.10">
    <property type="entry name" value="Winged helix-like DNA-binding domain superfamily/Winged helix DNA-binding domain"/>
    <property type="match status" value="1"/>
</dbReference>
<evidence type="ECO:0000313" key="3">
    <source>
        <dbReference type="EMBL" id="MCS7476128.1"/>
    </source>
</evidence>
<accession>A0A9X2ZZQ8</accession>
<reference evidence="3" key="1">
    <citation type="submission" date="2022-08" db="EMBL/GenBank/DDBJ databases">
        <authorList>
            <person name="Tistechok S."/>
            <person name="Samborskyy M."/>
            <person name="Roman I."/>
        </authorList>
    </citation>
    <scope>NUCLEOTIDE SEQUENCE</scope>
    <source>
        <strain evidence="3">DSM 103496</strain>
    </source>
</reference>
<keyword evidence="1" id="KW-0238">DNA-binding</keyword>
<dbReference type="RefSeq" id="WP_259621642.1">
    <property type="nucleotide sequence ID" value="NZ_JANYMP010000002.1"/>
</dbReference>
<dbReference type="EMBL" id="JANYMP010000002">
    <property type="protein sequence ID" value="MCS7476128.1"/>
    <property type="molecule type" value="Genomic_DNA"/>
</dbReference>
<dbReference type="InterPro" id="IPR016032">
    <property type="entry name" value="Sig_transdc_resp-reg_C-effctor"/>
</dbReference>